<evidence type="ECO:0000313" key="10">
    <source>
        <dbReference type="Proteomes" id="UP001497512"/>
    </source>
</evidence>
<dbReference type="EC" id="1.1.5.3" evidence="3"/>
<evidence type="ECO:0000256" key="2">
    <source>
        <dbReference type="ARBA" id="ARBA00007330"/>
    </source>
</evidence>
<evidence type="ECO:0000313" key="9">
    <source>
        <dbReference type="EMBL" id="CAK9211220.1"/>
    </source>
</evidence>
<dbReference type="InterPro" id="IPR031656">
    <property type="entry name" value="DAO_C"/>
</dbReference>
<dbReference type="PANTHER" id="PTHR11985">
    <property type="entry name" value="GLYCEROL-3-PHOSPHATE DEHYDROGENASE"/>
    <property type="match status" value="1"/>
</dbReference>
<dbReference type="InterPro" id="IPR038299">
    <property type="entry name" value="DAO_C_sf"/>
</dbReference>
<comment type="similarity">
    <text evidence="2">Belongs to the FAD-dependent glycerol-3-phosphate dehydrogenase family.</text>
</comment>
<feature type="domain" description="Alpha-glycerophosphate oxidase C-terminal" evidence="8">
    <location>
        <begin position="296"/>
        <end position="427"/>
    </location>
</feature>
<keyword evidence="5" id="KW-0274">FAD</keyword>
<proteinExistence type="inferred from homology"/>
<dbReference type="PANTHER" id="PTHR11985:SF15">
    <property type="entry name" value="GLYCEROL-3-PHOSPHATE DEHYDROGENASE, MITOCHONDRIAL"/>
    <property type="match status" value="1"/>
</dbReference>
<evidence type="ECO:0000256" key="1">
    <source>
        <dbReference type="ARBA" id="ARBA00001974"/>
    </source>
</evidence>
<sequence>MVGINKILRLAYQTAVAYTRGSVAAPFDIFVIGSGATGCCVALDAATRGLRVGLVERDNYSAGTSSRSTKLVHEACVRYLEKAFWQFDYGQLKLVFHALEEHAHILPNAPQLCNALPTMTPCYEWWEFLYYQAGLKLYDLMNDSQLNVAIACTAALVEAVVLNHAEAISLKKDEVTGNVTGIVVTPDLVHTQLSDAVQHVLMRKRGIVLPDYYSSDVMSAWSGIRPLATNPNVKGTDTAPISRDHVVCLDLDGLVTVTGGKWTTYRSMAEDAINVAIKSGSLQPTNGCITWILFALPLIGANGWNPSSFTSLAQNYVHMKRAYGGKIVPGPMDTAAAKHLVQTYGGLAPHVALIAQMEGLGKRLAHGYPYLETEVAYCARNEYCESAVDFIARRARFAFLDTDAANRASPCVIEILAAEHRWDKAQRKAEMADVKAFLETFKSCKNAQFDDGKHRAR</sequence>
<dbReference type="Pfam" id="PF16901">
    <property type="entry name" value="DAO_C"/>
    <property type="match status" value="1"/>
</dbReference>
<evidence type="ECO:0000256" key="5">
    <source>
        <dbReference type="ARBA" id="ARBA00022827"/>
    </source>
</evidence>
<evidence type="ECO:0000259" key="7">
    <source>
        <dbReference type="Pfam" id="PF01266"/>
    </source>
</evidence>
<dbReference type="InterPro" id="IPR006076">
    <property type="entry name" value="FAD-dep_OxRdtase"/>
</dbReference>
<keyword evidence="4" id="KW-0285">Flavoprotein</keyword>
<evidence type="ECO:0000256" key="4">
    <source>
        <dbReference type="ARBA" id="ARBA00022630"/>
    </source>
</evidence>
<evidence type="ECO:0000259" key="8">
    <source>
        <dbReference type="Pfam" id="PF16901"/>
    </source>
</evidence>
<keyword evidence="6" id="KW-0560">Oxidoreductase</keyword>
<dbReference type="InterPro" id="IPR036188">
    <property type="entry name" value="FAD/NAD-bd_sf"/>
</dbReference>
<protein>
    <recommendedName>
        <fullName evidence="3">glycerol-3-phosphate dehydrogenase</fullName>
        <ecNumber evidence="3">1.1.5.3</ecNumber>
    </recommendedName>
</protein>
<dbReference type="InterPro" id="IPR000447">
    <property type="entry name" value="G3P_DH_FAD-dep"/>
</dbReference>
<dbReference type="Pfam" id="PF01266">
    <property type="entry name" value="DAO"/>
    <property type="match status" value="1"/>
</dbReference>
<dbReference type="PROSITE" id="PS00978">
    <property type="entry name" value="FAD_G3PDH_2"/>
    <property type="match status" value="1"/>
</dbReference>
<keyword evidence="10" id="KW-1185">Reference proteome</keyword>
<dbReference type="Proteomes" id="UP001497512">
    <property type="component" value="Chromosome 18"/>
</dbReference>
<accession>A0ABP0U275</accession>
<dbReference type="Gene3D" id="1.10.8.870">
    <property type="entry name" value="Alpha-glycerophosphate oxidase, cap domain"/>
    <property type="match status" value="1"/>
</dbReference>
<dbReference type="EMBL" id="OZ019910">
    <property type="protein sequence ID" value="CAK9211220.1"/>
    <property type="molecule type" value="Genomic_DNA"/>
</dbReference>
<dbReference type="PRINTS" id="PR01001">
    <property type="entry name" value="FADG3PDH"/>
</dbReference>
<evidence type="ECO:0000256" key="6">
    <source>
        <dbReference type="ARBA" id="ARBA00023002"/>
    </source>
</evidence>
<reference evidence="9" key="1">
    <citation type="submission" date="2024-02" db="EMBL/GenBank/DDBJ databases">
        <authorList>
            <consortium name="ELIXIR-Norway"/>
            <consortium name="Elixir Norway"/>
        </authorList>
    </citation>
    <scope>NUCLEOTIDE SEQUENCE</scope>
</reference>
<name>A0ABP0U275_9BRYO</name>
<dbReference type="SUPFAM" id="SSF51905">
    <property type="entry name" value="FAD/NAD(P)-binding domain"/>
    <property type="match status" value="1"/>
</dbReference>
<evidence type="ECO:0000256" key="3">
    <source>
        <dbReference type="ARBA" id="ARBA00013029"/>
    </source>
</evidence>
<feature type="domain" description="FAD dependent oxidoreductase" evidence="7">
    <location>
        <begin position="28"/>
        <end position="108"/>
    </location>
</feature>
<comment type="cofactor">
    <cofactor evidence="1">
        <name>FAD</name>
        <dbReference type="ChEBI" id="CHEBI:57692"/>
    </cofactor>
</comment>
<dbReference type="Gene3D" id="3.50.50.60">
    <property type="entry name" value="FAD/NAD(P)-binding domain"/>
    <property type="match status" value="1"/>
</dbReference>
<organism evidence="9 10">
    <name type="scientific">Sphagnum troendelagicum</name>
    <dbReference type="NCBI Taxonomy" id="128251"/>
    <lineage>
        <taxon>Eukaryota</taxon>
        <taxon>Viridiplantae</taxon>
        <taxon>Streptophyta</taxon>
        <taxon>Embryophyta</taxon>
        <taxon>Bryophyta</taxon>
        <taxon>Sphagnophytina</taxon>
        <taxon>Sphagnopsida</taxon>
        <taxon>Sphagnales</taxon>
        <taxon>Sphagnaceae</taxon>
        <taxon>Sphagnum</taxon>
    </lineage>
</organism>
<gene>
    <name evidence="9" type="ORF">CSSPTR1EN2_LOCUS10550</name>
</gene>